<sequence length="326" mass="36113">MELELKLCQCQTGLQIGRDRSNEQADGRLWPTRIVCDSPSYQEKKGNATAINHAAPPAISMPIITGVSLRFSCGGNPPRNLHPWGPVGPGLLGSVQIGAFTDGPPWAACEANYSYIYVPYTLDMDNIRGATCSPAGGRLHDARRRSHPRVGRVCRCRRPRFDRRAHGHPSSTEFLVARGTPLIGIFIITAGMPRHRRLVSSSIPLDGHTTVDGRICFHCRLAFVAVDWCPRLYGWLVTPPLMGVYALTIDCLHRRQPVSSLTWLVRHTTIVGHLHLYRRPPSSPPTGFFASTRLVYSAAIADGDHVLTIGCRQRLSRPKTTLKYIL</sequence>
<proteinExistence type="predicted"/>
<dbReference type="AlphaFoldDB" id="Q9AUN0"/>
<dbReference type="EMBL" id="AC083945">
    <property type="protein sequence ID" value="AAK13146.1"/>
    <property type="molecule type" value="Genomic_DNA"/>
</dbReference>
<dbReference type="InterPro" id="IPR005213">
    <property type="entry name" value="HGWP_repeat"/>
</dbReference>
<accession>Q9AUN0</accession>
<protein>
    <submittedName>
        <fullName evidence="1">Uncharacterized protein</fullName>
    </submittedName>
</protein>
<organism evidence="1 2">
    <name type="scientific">Oryza sativa subsp. japonica</name>
    <name type="common">Rice</name>
    <dbReference type="NCBI Taxonomy" id="39947"/>
    <lineage>
        <taxon>Eukaryota</taxon>
        <taxon>Viridiplantae</taxon>
        <taxon>Streptophyta</taxon>
        <taxon>Embryophyta</taxon>
        <taxon>Tracheophyta</taxon>
        <taxon>Spermatophyta</taxon>
        <taxon>Magnoliopsida</taxon>
        <taxon>Liliopsida</taxon>
        <taxon>Poales</taxon>
        <taxon>Poaceae</taxon>
        <taxon>BOP clade</taxon>
        <taxon>Oryzoideae</taxon>
        <taxon>Oryzeae</taxon>
        <taxon>Oryzinae</taxon>
        <taxon>Oryza</taxon>
        <taxon>Oryza sativa</taxon>
    </lineage>
</organism>
<reference evidence="2" key="1">
    <citation type="journal article" date="2005" name="Nature">
        <title>The map-based sequence of the rice genome.</title>
        <authorList>
            <consortium name="International rice genome sequencing project (IRGSP)"/>
            <person name="Matsumoto T."/>
            <person name="Wu J."/>
            <person name="Kanamori H."/>
            <person name="Katayose Y."/>
            <person name="Fujisawa M."/>
            <person name="Namiki N."/>
            <person name="Mizuno H."/>
            <person name="Yamamoto K."/>
            <person name="Antonio B.A."/>
            <person name="Baba T."/>
            <person name="Sakata K."/>
            <person name="Nagamura Y."/>
            <person name="Aoki H."/>
            <person name="Arikawa K."/>
            <person name="Arita K."/>
            <person name="Bito T."/>
            <person name="Chiden Y."/>
            <person name="Fujitsuka N."/>
            <person name="Fukunaka R."/>
            <person name="Hamada M."/>
            <person name="Harada C."/>
            <person name="Hayashi A."/>
            <person name="Hijishita S."/>
            <person name="Honda M."/>
            <person name="Hosokawa S."/>
            <person name="Ichikawa Y."/>
            <person name="Idonuma A."/>
            <person name="Iijima M."/>
            <person name="Ikeda M."/>
            <person name="Ikeno M."/>
            <person name="Ito K."/>
            <person name="Ito S."/>
            <person name="Ito T."/>
            <person name="Ito Y."/>
            <person name="Ito Y."/>
            <person name="Iwabuchi A."/>
            <person name="Kamiya K."/>
            <person name="Karasawa W."/>
            <person name="Kurita K."/>
            <person name="Katagiri S."/>
            <person name="Kikuta A."/>
            <person name="Kobayashi H."/>
            <person name="Kobayashi N."/>
            <person name="Machita K."/>
            <person name="Maehara T."/>
            <person name="Masukawa M."/>
            <person name="Mizubayashi T."/>
            <person name="Mukai Y."/>
            <person name="Nagasaki H."/>
            <person name="Nagata Y."/>
            <person name="Naito S."/>
            <person name="Nakashima M."/>
            <person name="Nakama Y."/>
            <person name="Nakamichi Y."/>
            <person name="Nakamura M."/>
            <person name="Meguro A."/>
            <person name="Negishi M."/>
            <person name="Ohta I."/>
            <person name="Ohta T."/>
            <person name="Okamoto M."/>
            <person name="Ono N."/>
            <person name="Saji S."/>
            <person name="Sakaguchi M."/>
            <person name="Sakai K."/>
            <person name="Shibata M."/>
            <person name="Shimokawa T."/>
            <person name="Song J."/>
            <person name="Takazaki Y."/>
            <person name="Terasawa K."/>
            <person name="Tsugane M."/>
            <person name="Tsuji K."/>
            <person name="Ueda S."/>
            <person name="Waki K."/>
            <person name="Yamagata H."/>
            <person name="Yamamoto M."/>
            <person name="Yamamoto S."/>
            <person name="Yamane H."/>
            <person name="Yoshiki S."/>
            <person name="Yoshihara R."/>
            <person name="Yukawa K."/>
            <person name="Zhong H."/>
            <person name="Yano M."/>
            <person name="Yuan Q."/>
            <person name="Ouyang S."/>
            <person name="Liu J."/>
            <person name="Jones K.M."/>
            <person name="Gansberger K."/>
            <person name="Moffat K."/>
            <person name="Hill J."/>
            <person name="Bera J."/>
            <person name="Fadrosh D."/>
            <person name="Jin S."/>
            <person name="Johri S."/>
            <person name="Kim M."/>
            <person name="Overton L."/>
            <person name="Reardon M."/>
            <person name="Tsitrin T."/>
            <person name="Vuong H."/>
            <person name="Weaver B."/>
            <person name="Ciecko A."/>
            <person name="Tallon L."/>
            <person name="Jackson J."/>
            <person name="Pai G."/>
            <person name="Aken S.V."/>
            <person name="Utterback T."/>
            <person name="Reidmuller S."/>
            <person name="Feldblyum T."/>
            <person name="Hsiao J."/>
            <person name="Zismann V."/>
            <person name="Iobst S."/>
            <person name="de Vazeille A.R."/>
            <person name="Buell C.R."/>
            <person name="Ying K."/>
            <person name="Li Y."/>
            <person name="Lu T."/>
            <person name="Huang Y."/>
            <person name="Zhao Q."/>
            <person name="Feng Q."/>
            <person name="Zhang L."/>
            <person name="Zhu J."/>
            <person name="Weng Q."/>
            <person name="Mu J."/>
            <person name="Lu Y."/>
            <person name="Fan D."/>
            <person name="Liu Y."/>
            <person name="Guan J."/>
            <person name="Zhang Y."/>
            <person name="Yu S."/>
            <person name="Liu X."/>
            <person name="Zhang Y."/>
            <person name="Hong G."/>
            <person name="Han B."/>
            <person name="Choisne N."/>
            <person name="Demange N."/>
            <person name="Orjeda G."/>
            <person name="Samain S."/>
            <person name="Cattolico L."/>
            <person name="Pelletier E."/>
            <person name="Couloux A."/>
            <person name="Segurens B."/>
            <person name="Wincker P."/>
            <person name="D'Hont A."/>
            <person name="Scarpelli C."/>
            <person name="Weissenbach J."/>
            <person name="Salanoubat M."/>
            <person name="Quetier F."/>
            <person name="Yu Y."/>
            <person name="Kim H.R."/>
            <person name="Rambo T."/>
            <person name="Currie J."/>
            <person name="Collura K."/>
            <person name="Luo M."/>
            <person name="Yang T."/>
            <person name="Ammiraju J.S.S."/>
            <person name="Engler F."/>
            <person name="Soderlund C."/>
            <person name="Wing R.A."/>
            <person name="Palmer L.E."/>
            <person name="de la Bastide M."/>
            <person name="Spiegel L."/>
            <person name="Nascimento L."/>
            <person name="Zutavern T."/>
            <person name="O'Shaughnessy A."/>
            <person name="Dike S."/>
            <person name="Dedhia N."/>
            <person name="Preston R."/>
            <person name="Balija V."/>
            <person name="McCombie W.R."/>
            <person name="Chow T."/>
            <person name="Chen H."/>
            <person name="Chung M."/>
            <person name="Chen C."/>
            <person name="Shaw J."/>
            <person name="Wu H."/>
            <person name="Hsiao K."/>
            <person name="Chao Y."/>
            <person name="Chu M."/>
            <person name="Cheng C."/>
            <person name="Hour A."/>
            <person name="Lee P."/>
            <person name="Lin S."/>
            <person name="Lin Y."/>
            <person name="Liou J."/>
            <person name="Liu S."/>
            <person name="Hsing Y."/>
            <person name="Raghuvanshi S."/>
            <person name="Mohanty A."/>
            <person name="Bharti A.K."/>
            <person name="Gaur A."/>
            <person name="Gupta V."/>
            <person name="Kumar D."/>
            <person name="Ravi V."/>
            <person name="Vij S."/>
            <person name="Kapur A."/>
            <person name="Khurana P."/>
            <person name="Khurana P."/>
            <person name="Khurana J.P."/>
            <person name="Tyagi A.K."/>
            <person name="Gaikwad K."/>
            <person name="Singh A."/>
            <person name="Dalal V."/>
            <person name="Srivastava S."/>
            <person name="Dixit A."/>
            <person name="Pal A.K."/>
            <person name="Ghazi I.A."/>
            <person name="Yadav M."/>
            <person name="Pandit A."/>
            <person name="Bhargava A."/>
            <person name="Sureshbabu K."/>
            <person name="Batra K."/>
            <person name="Sharma T.R."/>
            <person name="Mohapatra T."/>
            <person name="Singh N.K."/>
            <person name="Messing J."/>
            <person name="Nelson A.B."/>
            <person name="Fuks G."/>
            <person name="Kavchok S."/>
            <person name="Keizer G."/>
            <person name="Linton E."/>
            <person name="Llaca V."/>
            <person name="Song R."/>
            <person name="Tanyolac B."/>
            <person name="Young S."/>
            <person name="Ho-Il K."/>
            <person name="Hahn J.H."/>
            <person name="Sangsakoo G."/>
            <person name="Vanavichit A."/>
            <person name="de Mattos Luiz.A.T."/>
            <person name="Zimmer P.D."/>
            <person name="Malone G."/>
            <person name="Dellagostin O."/>
            <person name="de Oliveira A.C."/>
            <person name="Bevan M."/>
            <person name="Bancroft I."/>
            <person name="Minx P."/>
            <person name="Cordum H."/>
            <person name="Wilson R."/>
            <person name="Cheng Z."/>
            <person name="Jin W."/>
            <person name="Jiang J."/>
            <person name="Leong S.A."/>
            <person name="Iwama H."/>
            <person name="Gojobori T."/>
            <person name="Itoh T."/>
            <person name="Niimura Y."/>
            <person name="Fujii Y."/>
            <person name="Habara T."/>
            <person name="Sakai H."/>
            <person name="Sato Y."/>
            <person name="Wilson G."/>
            <person name="Kumar K."/>
            <person name="McCouch S."/>
            <person name="Juretic N."/>
            <person name="Hoen D."/>
            <person name="Wright S."/>
            <person name="Bruskiewich R."/>
            <person name="Bureau T."/>
            <person name="Miyao A."/>
            <person name="Hirochika H."/>
            <person name="Nishikawa T."/>
            <person name="Kadowaki K."/>
            <person name="Sugiura M."/>
            <person name="Burr B."/>
            <person name="Sasaki T."/>
        </authorList>
    </citation>
    <scope>NUCLEOTIDE SEQUENCE [LARGE SCALE GENOMIC DNA]</scope>
    <source>
        <strain evidence="2">cv. Nipponbare</strain>
    </source>
</reference>
<evidence type="ECO:0000313" key="2">
    <source>
        <dbReference type="Proteomes" id="UP000000763"/>
    </source>
</evidence>
<dbReference type="Pfam" id="PF03578">
    <property type="entry name" value="HGWP"/>
    <property type="match status" value="1"/>
</dbReference>
<gene>
    <name evidence="1" type="primary">OSJNBa0058E19.21</name>
</gene>
<dbReference type="Proteomes" id="UP000000763">
    <property type="component" value="Chromosome 10"/>
</dbReference>
<evidence type="ECO:0000313" key="1">
    <source>
        <dbReference type="EMBL" id="AAK13146.1"/>
    </source>
</evidence>
<name>Q9AUN0_ORYSJ</name>
<reference evidence="2" key="2">
    <citation type="journal article" date="2008" name="Nucleic Acids Res.">
        <title>The rice annotation project database (RAP-DB): 2008 update.</title>
        <authorList>
            <consortium name="The rice annotation project (RAP)"/>
        </authorList>
    </citation>
    <scope>GENOME REANNOTATION</scope>
    <source>
        <strain evidence="2">cv. Nipponbare</strain>
    </source>
</reference>